<evidence type="ECO:0000313" key="2">
    <source>
        <dbReference type="EMBL" id="KOM45374.1"/>
    </source>
</evidence>
<evidence type="ECO:0000256" key="1">
    <source>
        <dbReference type="SAM" id="SignalP"/>
    </source>
</evidence>
<sequence>MTVGMLMLAWSILIFRDTRLHVEESSSCVGMAGDDVGKVQRIEVDVGEVVRMEVHVREGDRIEVDVGEGERIKVDVGEVDRIEDDEGDVEGDIVEVDEGHDVEVIEGAHDERTKLNDVEGETMELDEAHDERIEVEELEDIEVEVREWSTSDDNGEVNSMDGLVDINIQCDFRESDNYGNMEVDGSALPESDLEEDDISDTSLFNEEDDVSALPASVVILCYIGSL</sequence>
<dbReference type="AlphaFoldDB" id="A0A0L9US54"/>
<dbReference type="Proteomes" id="UP000053144">
    <property type="component" value="Chromosome 6"/>
</dbReference>
<dbReference type="EMBL" id="CM003376">
    <property type="protein sequence ID" value="KOM45374.1"/>
    <property type="molecule type" value="Genomic_DNA"/>
</dbReference>
<feature type="signal peptide" evidence="1">
    <location>
        <begin position="1"/>
        <end position="20"/>
    </location>
</feature>
<accession>A0A0L9US54</accession>
<evidence type="ECO:0000313" key="3">
    <source>
        <dbReference type="Proteomes" id="UP000053144"/>
    </source>
</evidence>
<keyword evidence="1" id="KW-0732">Signal</keyword>
<feature type="chain" id="PRO_5005595963" evidence="1">
    <location>
        <begin position="21"/>
        <end position="226"/>
    </location>
</feature>
<protein>
    <submittedName>
        <fullName evidence="2">Uncharacterized protein</fullName>
    </submittedName>
</protein>
<reference evidence="3" key="1">
    <citation type="journal article" date="2015" name="Proc. Natl. Acad. Sci. U.S.A.">
        <title>Genome sequencing of adzuki bean (Vigna angularis) provides insight into high starch and low fat accumulation and domestication.</title>
        <authorList>
            <person name="Yang K."/>
            <person name="Tian Z."/>
            <person name="Chen C."/>
            <person name="Luo L."/>
            <person name="Zhao B."/>
            <person name="Wang Z."/>
            <person name="Yu L."/>
            <person name="Li Y."/>
            <person name="Sun Y."/>
            <person name="Li W."/>
            <person name="Chen Y."/>
            <person name="Li Y."/>
            <person name="Zhang Y."/>
            <person name="Ai D."/>
            <person name="Zhao J."/>
            <person name="Shang C."/>
            <person name="Ma Y."/>
            <person name="Wu B."/>
            <person name="Wang M."/>
            <person name="Gao L."/>
            <person name="Sun D."/>
            <person name="Zhang P."/>
            <person name="Guo F."/>
            <person name="Wang W."/>
            <person name="Li Y."/>
            <person name="Wang J."/>
            <person name="Varshney R.K."/>
            <person name="Wang J."/>
            <person name="Ling H.Q."/>
            <person name="Wan P."/>
        </authorList>
    </citation>
    <scope>NUCLEOTIDE SEQUENCE</scope>
    <source>
        <strain evidence="3">cv. Jingnong 6</strain>
    </source>
</reference>
<gene>
    <name evidence="2" type="ORF">LR48_Vigan06g068000</name>
</gene>
<dbReference type="Gramene" id="KOM45374">
    <property type="protein sequence ID" value="KOM45374"/>
    <property type="gene ID" value="LR48_Vigan06g068000"/>
</dbReference>
<organism evidence="2 3">
    <name type="scientific">Phaseolus angularis</name>
    <name type="common">Azuki bean</name>
    <name type="synonym">Vigna angularis</name>
    <dbReference type="NCBI Taxonomy" id="3914"/>
    <lineage>
        <taxon>Eukaryota</taxon>
        <taxon>Viridiplantae</taxon>
        <taxon>Streptophyta</taxon>
        <taxon>Embryophyta</taxon>
        <taxon>Tracheophyta</taxon>
        <taxon>Spermatophyta</taxon>
        <taxon>Magnoliopsida</taxon>
        <taxon>eudicotyledons</taxon>
        <taxon>Gunneridae</taxon>
        <taxon>Pentapetalae</taxon>
        <taxon>rosids</taxon>
        <taxon>fabids</taxon>
        <taxon>Fabales</taxon>
        <taxon>Fabaceae</taxon>
        <taxon>Papilionoideae</taxon>
        <taxon>50 kb inversion clade</taxon>
        <taxon>NPAAA clade</taxon>
        <taxon>indigoferoid/millettioid clade</taxon>
        <taxon>Phaseoleae</taxon>
        <taxon>Vigna</taxon>
    </lineage>
</organism>
<proteinExistence type="predicted"/>
<name>A0A0L9US54_PHAAN</name>